<evidence type="ECO:0000313" key="2">
    <source>
        <dbReference type="Proteomes" id="UP000735302"/>
    </source>
</evidence>
<comment type="caution">
    <text evidence="1">The sequence shown here is derived from an EMBL/GenBank/DDBJ whole genome shotgun (WGS) entry which is preliminary data.</text>
</comment>
<proteinExistence type="predicted"/>
<dbReference type="AlphaFoldDB" id="A0AAV3YXF8"/>
<name>A0AAV3YXF8_9GAST</name>
<gene>
    <name evidence="1" type="ORF">PoB_001422400</name>
</gene>
<keyword evidence="2" id="KW-1185">Reference proteome</keyword>
<evidence type="ECO:0000313" key="1">
    <source>
        <dbReference type="EMBL" id="GFN87718.1"/>
    </source>
</evidence>
<organism evidence="1 2">
    <name type="scientific">Plakobranchus ocellatus</name>
    <dbReference type="NCBI Taxonomy" id="259542"/>
    <lineage>
        <taxon>Eukaryota</taxon>
        <taxon>Metazoa</taxon>
        <taxon>Spiralia</taxon>
        <taxon>Lophotrochozoa</taxon>
        <taxon>Mollusca</taxon>
        <taxon>Gastropoda</taxon>
        <taxon>Heterobranchia</taxon>
        <taxon>Euthyneura</taxon>
        <taxon>Panpulmonata</taxon>
        <taxon>Sacoglossa</taxon>
        <taxon>Placobranchoidea</taxon>
        <taxon>Plakobranchidae</taxon>
        <taxon>Plakobranchus</taxon>
    </lineage>
</organism>
<reference evidence="1 2" key="1">
    <citation type="journal article" date="2021" name="Elife">
        <title>Chloroplast acquisition without the gene transfer in kleptoplastic sea slugs, Plakobranchus ocellatus.</title>
        <authorList>
            <person name="Maeda T."/>
            <person name="Takahashi S."/>
            <person name="Yoshida T."/>
            <person name="Shimamura S."/>
            <person name="Takaki Y."/>
            <person name="Nagai Y."/>
            <person name="Toyoda A."/>
            <person name="Suzuki Y."/>
            <person name="Arimoto A."/>
            <person name="Ishii H."/>
            <person name="Satoh N."/>
            <person name="Nishiyama T."/>
            <person name="Hasebe M."/>
            <person name="Maruyama T."/>
            <person name="Minagawa J."/>
            <person name="Obokata J."/>
            <person name="Shigenobu S."/>
        </authorList>
    </citation>
    <scope>NUCLEOTIDE SEQUENCE [LARGE SCALE GENOMIC DNA]</scope>
</reference>
<accession>A0AAV3YXF8</accession>
<dbReference type="EMBL" id="BLXT01001780">
    <property type="protein sequence ID" value="GFN87718.1"/>
    <property type="molecule type" value="Genomic_DNA"/>
</dbReference>
<dbReference type="Proteomes" id="UP000735302">
    <property type="component" value="Unassembled WGS sequence"/>
</dbReference>
<sequence>MAVRDPNAMLDVWVGGERAKHLQLEKTSGLAVDRMPPSLLFPLARGVSGTVASESALRSAVTLLSRVRAPLPAP</sequence>
<protein>
    <submittedName>
        <fullName evidence="1">Uncharacterized protein</fullName>
    </submittedName>
</protein>